<feature type="non-terminal residue" evidence="1">
    <location>
        <position position="1"/>
    </location>
</feature>
<proteinExistence type="predicted"/>
<accession>A0A0F9A6E4</accession>
<evidence type="ECO:0000313" key="1">
    <source>
        <dbReference type="EMBL" id="KKL05119.1"/>
    </source>
</evidence>
<dbReference type="AlphaFoldDB" id="A0A0F9A6E4"/>
<reference evidence="1" key="1">
    <citation type="journal article" date="2015" name="Nature">
        <title>Complex archaea that bridge the gap between prokaryotes and eukaryotes.</title>
        <authorList>
            <person name="Spang A."/>
            <person name="Saw J.H."/>
            <person name="Jorgensen S.L."/>
            <person name="Zaremba-Niedzwiedzka K."/>
            <person name="Martijn J."/>
            <person name="Lind A.E."/>
            <person name="van Eijk R."/>
            <person name="Schleper C."/>
            <person name="Guy L."/>
            <person name="Ettema T.J."/>
        </authorList>
    </citation>
    <scope>NUCLEOTIDE SEQUENCE</scope>
</reference>
<gene>
    <name evidence="1" type="ORF">LCGC14_2609220</name>
</gene>
<comment type="caution">
    <text evidence="1">The sequence shown here is derived from an EMBL/GenBank/DDBJ whole genome shotgun (WGS) entry which is preliminary data.</text>
</comment>
<organism evidence="1">
    <name type="scientific">marine sediment metagenome</name>
    <dbReference type="NCBI Taxonomy" id="412755"/>
    <lineage>
        <taxon>unclassified sequences</taxon>
        <taxon>metagenomes</taxon>
        <taxon>ecological metagenomes</taxon>
    </lineage>
</organism>
<dbReference type="EMBL" id="LAZR01044251">
    <property type="protein sequence ID" value="KKL05119.1"/>
    <property type="molecule type" value="Genomic_DNA"/>
</dbReference>
<sequence length="119" mass="13536">DMGVGTEAWSEEKFQTELPANIVSSIKKIQNWASYDFCAFDFVKLVSPGEEKYMVTNATTSPSLQNDDVLQAVAEYFRNLVEFGRNYNKESLIKLVGDFNEDQVKKVAEFIVNQKVLRA</sequence>
<name>A0A0F9A6E4_9ZZZZ</name>
<protein>
    <submittedName>
        <fullName evidence="1">Uncharacterized protein</fullName>
    </submittedName>
</protein>